<dbReference type="SUPFAM" id="SSF48452">
    <property type="entry name" value="TPR-like"/>
    <property type="match status" value="1"/>
</dbReference>
<dbReference type="AlphaFoldDB" id="A0A5J4PPG2"/>
<gene>
    <name evidence="1" type="ORF">EZS27_038258</name>
</gene>
<comment type="caution">
    <text evidence="1">The sequence shown here is derived from an EMBL/GenBank/DDBJ whole genome shotgun (WGS) entry which is preliminary data.</text>
</comment>
<evidence type="ECO:0000313" key="1">
    <source>
        <dbReference type="EMBL" id="KAA6310439.1"/>
    </source>
</evidence>
<dbReference type="EMBL" id="SNRY01007429">
    <property type="protein sequence ID" value="KAA6310439.1"/>
    <property type="molecule type" value="Genomic_DNA"/>
</dbReference>
<proteinExistence type="predicted"/>
<dbReference type="InterPro" id="IPR011990">
    <property type="entry name" value="TPR-like_helical_dom_sf"/>
</dbReference>
<feature type="non-terminal residue" evidence="1">
    <location>
        <position position="82"/>
    </location>
</feature>
<dbReference type="Gene3D" id="1.25.40.10">
    <property type="entry name" value="Tetratricopeptide repeat domain"/>
    <property type="match status" value="1"/>
</dbReference>
<name>A0A5J4PPG2_9ZZZZ</name>
<accession>A0A5J4PPG2</accession>
<reference evidence="1" key="1">
    <citation type="submission" date="2019-03" db="EMBL/GenBank/DDBJ databases">
        <title>Single cell metagenomics reveals metabolic interactions within the superorganism composed of flagellate Streblomastix strix and complex community of Bacteroidetes bacteria on its surface.</title>
        <authorList>
            <person name="Treitli S.C."/>
            <person name="Kolisko M."/>
            <person name="Husnik F."/>
            <person name="Keeling P."/>
            <person name="Hampl V."/>
        </authorList>
    </citation>
    <scope>NUCLEOTIDE SEQUENCE</scope>
    <source>
        <strain evidence="1">STM</strain>
    </source>
</reference>
<evidence type="ECO:0008006" key="2">
    <source>
        <dbReference type="Google" id="ProtNLM"/>
    </source>
</evidence>
<protein>
    <recommendedName>
        <fullName evidence="2">Tetratricopeptide repeat protein</fullName>
    </recommendedName>
</protein>
<organism evidence="1">
    <name type="scientific">termite gut metagenome</name>
    <dbReference type="NCBI Taxonomy" id="433724"/>
    <lineage>
        <taxon>unclassified sequences</taxon>
        <taxon>metagenomes</taxon>
        <taxon>organismal metagenomes</taxon>
    </lineage>
</organism>
<sequence>MNIKKCALFALTFFLFFSILSVSAQTLEQAKTMFINKQYDKAKAVFQKYLKGAPTNANYNYWYGVCCLKTGETVESIKPLEV</sequence>